<comment type="subcellular location">
    <subcellularLocation>
        <location evidence="1">Endomembrane system</location>
        <topology evidence="1">Peripheral membrane protein</topology>
    </subcellularLocation>
</comment>
<dbReference type="GO" id="GO:0012505">
    <property type="term" value="C:endomembrane system"/>
    <property type="evidence" value="ECO:0007669"/>
    <property type="project" value="UniProtKB-SubCell"/>
</dbReference>
<accession>A0AAW2IA89</accession>
<dbReference type="EMBL" id="JARGDH010000001">
    <property type="protein sequence ID" value="KAL0278350.1"/>
    <property type="molecule type" value="Genomic_DNA"/>
</dbReference>
<dbReference type="SUPFAM" id="SSF50978">
    <property type="entry name" value="WD40 repeat-like"/>
    <property type="match status" value="1"/>
</dbReference>
<dbReference type="InterPro" id="IPR048720">
    <property type="entry name" value="PROPPIN"/>
</dbReference>
<dbReference type="InterPro" id="IPR001680">
    <property type="entry name" value="WD40_rpt"/>
</dbReference>
<proteinExistence type="inferred from homology"/>
<evidence type="ECO:0000256" key="8">
    <source>
        <dbReference type="SAM" id="MobiDB-lite"/>
    </source>
</evidence>
<sequence length="472" mass="51237">MQNFGRNLDVLAQGLKSGISGLMNLATQTSDSASGVYFVNFNQDCTSLAVGTRTGYKLFSLNSIDSLEQIYENETEDVCIVERLFSSSLVAFVSLSSPRKLKVCHFKKGTEICNYSYSNTILAVKLNRSRLIVCLEESLYIHNIRDMRVLHTIRDTPPNPSGLVTLSISIENCFLAYPGSNTIGEVQIFDAKNLQAKIMIPAHDSPLAALAFSPSGKEIATASEKGTVIRVFAIQDGSKLYEFRRGVKRCVSISSLVFSTDSNYLCCSSNTETVHIFKLDEPKEAVRPGVEDNQGWIGYLTKAVSASANYLPTQVTDVFNQGRAFASVHLPFQGIRNVCAITKIQKVLRLLVAATDGFLYIYNLDPSGGGDCTLAKQHSWCVGDAATSSRLGNREAVATTQGDAADGKSQRVDIPNTGSISSYAGIVKGRPPGTMSDSEKFHEIAAATESPPKGGFQLDDDNEFPPVTQITE</sequence>
<dbReference type="GO" id="GO:0000407">
    <property type="term" value="C:phagophore assembly site"/>
    <property type="evidence" value="ECO:0007669"/>
    <property type="project" value="UniProtKB-ARBA"/>
</dbReference>
<evidence type="ECO:0000256" key="3">
    <source>
        <dbReference type="ARBA" id="ARBA00022737"/>
    </source>
</evidence>
<keyword evidence="4" id="KW-0072">Autophagy</keyword>
<dbReference type="InterPro" id="IPR036322">
    <property type="entry name" value="WD40_repeat_dom_sf"/>
</dbReference>
<dbReference type="GO" id="GO:0034497">
    <property type="term" value="P:protein localization to phagophore assembly site"/>
    <property type="evidence" value="ECO:0007669"/>
    <property type="project" value="UniProtKB-ARBA"/>
</dbReference>
<evidence type="ECO:0000256" key="2">
    <source>
        <dbReference type="ARBA" id="ARBA00022574"/>
    </source>
</evidence>
<keyword evidence="2" id="KW-0853">WD repeat</keyword>
<dbReference type="Pfam" id="PF21032">
    <property type="entry name" value="PROPPIN"/>
    <property type="match status" value="1"/>
</dbReference>
<keyword evidence="3" id="KW-0677">Repeat</keyword>
<evidence type="ECO:0008006" key="10">
    <source>
        <dbReference type="Google" id="ProtNLM"/>
    </source>
</evidence>
<evidence type="ECO:0000256" key="7">
    <source>
        <dbReference type="ARBA" id="ARBA00025740"/>
    </source>
</evidence>
<dbReference type="InterPro" id="IPR015943">
    <property type="entry name" value="WD40/YVTN_repeat-like_dom_sf"/>
</dbReference>
<organism evidence="9">
    <name type="scientific">Menopon gallinae</name>
    <name type="common">poultry shaft louse</name>
    <dbReference type="NCBI Taxonomy" id="328185"/>
    <lineage>
        <taxon>Eukaryota</taxon>
        <taxon>Metazoa</taxon>
        <taxon>Ecdysozoa</taxon>
        <taxon>Arthropoda</taxon>
        <taxon>Hexapoda</taxon>
        <taxon>Insecta</taxon>
        <taxon>Pterygota</taxon>
        <taxon>Neoptera</taxon>
        <taxon>Paraneoptera</taxon>
        <taxon>Psocodea</taxon>
        <taxon>Troctomorpha</taxon>
        <taxon>Phthiraptera</taxon>
        <taxon>Amblycera</taxon>
        <taxon>Menoponidae</taxon>
        <taxon>Menopon</taxon>
    </lineage>
</organism>
<evidence type="ECO:0000256" key="6">
    <source>
        <dbReference type="ARBA" id="ARBA00023136"/>
    </source>
</evidence>
<keyword evidence="5" id="KW-0446">Lipid-binding</keyword>
<gene>
    <name evidence="9" type="ORF">PYX00_000190</name>
</gene>
<evidence type="ECO:0000256" key="4">
    <source>
        <dbReference type="ARBA" id="ARBA00023006"/>
    </source>
</evidence>
<keyword evidence="6" id="KW-0472">Membrane</keyword>
<dbReference type="AlphaFoldDB" id="A0AAW2IA89"/>
<evidence type="ECO:0000256" key="1">
    <source>
        <dbReference type="ARBA" id="ARBA00004184"/>
    </source>
</evidence>
<evidence type="ECO:0000313" key="9">
    <source>
        <dbReference type="EMBL" id="KAL0278350.1"/>
    </source>
</evidence>
<evidence type="ECO:0000256" key="5">
    <source>
        <dbReference type="ARBA" id="ARBA00023121"/>
    </source>
</evidence>
<comment type="similarity">
    <text evidence="7">Belongs to the WD repeat PROPPIN family.</text>
</comment>
<dbReference type="Gene3D" id="2.130.10.10">
    <property type="entry name" value="YVTN repeat-like/Quinoprotein amine dehydrogenase"/>
    <property type="match status" value="1"/>
</dbReference>
<reference evidence="9" key="1">
    <citation type="journal article" date="2024" name="Gigascience">
        <title>Chromosome-level genome of the poultry shaft louse Menopon gallinae provides insight into the host-switching and adaptive evolution of parasitic lice.</title>
        <authorList>
            <person name="Xu Y."/>
            <person name="Ma L."/>
            <person name="Liu S."/>
            <person name="Liang Y."/>
            <person name="Liu Q."/>
            <person name="He Z."/>
            <person name="Tian L."/>
            <person name="Duan Y."/>
            <person name="Cai W."/>
            <person name="Li H."/>
            <person name="Song F."/>
        </authorList>
    </citation>
    <scope>NUCLEOTIDE SEQUENCE</scope>
    <source>
        <strain evidence="9">Cailab_2023a</strain>
    </source>
</reference>
<dbReference type="GO" id="GO:0006950">
    <property type="term" value="P:response to stress"/>
    <property type="evidence" value="ECO:0007669"/>
    <property type="project" value="UniProtKB-ARBA"/>
</dbReference>
<dbReference type="SMART" id="SM00320">
    <property type="entry name" value="WD40"/>
    <property type="match status" value="2"/>
</dbReference>
<protein>
    <recommendedName>
        <fullName evidence="10">WD repeat domain phosphoinositide-interacting protein 2</fullName>
    </recommendedName>
</protein>
<dbReference type="GO" id="GO:0032266">
    <property type="term" value="F:phosphatidylinositol-3-phosphate binding"/>
    <property type="evidence" value="ECO:0007669"/>
    <property type="project" value="UniProtKB-ARBA"/>
</dbReference>
<dbReference type="FunFam" id="2.130.10.10:FF:000145">
    <property type="entry name" value="WD repeat domain phosphoinositide-interacting protein 2"/>
    <property type="match status" value="1"/>
</dbReference>
<feature type="region of interest" description="Disordered" evidence="8">
    <location>
        <begin position="393"/>
        <end position="472"/>
    </location>
</feature>
<comment type="caution">
    <text evidence="9">The sequence shown here is derived from an EMBL/GenBank/DDBJ whole genome shotgun (WGS) entry which is preliminary data.</text>
</comment>
<dbReference type="PANTHER" id="PTHR11227">
    <property type="entry name" value="WD-REPEAT PROTEIN INTERACTING WITH PHOSPHOINOSIDES WIPI -RELATED"/>
    <property type="match status" value="1"/>
</dbReference>
<name>A0AAW2IA89_9NEOP</name>